<dbReference type="PROSITE" id="PS51283">
    <property type="entry name" value="DUSP"/>
    <property type="match status" value="1"/>
</dbReference>
<dbReference type="PANTHER" id="PTHR21646">
    <property type="entry name" value="UBIQUITIN CARBOXYL-TERMINAL HYDROLASE"/>
    <property type="match status" value="1"/>
</dbReference>
<proteinExistence type="inferred from homology"/>
<keyword evidence="1" id="KW-0833">Ubl conjugation pathway</keyword>
<dbReference type="CDD" id="cd02257">
    <property type="entry name" value="Peptidase_C19"/>
    <property type="match status" value="1"/>
</dbReference>
<comment type="catalytic activity">
    <reaction evidence="1">
        <text>Thiol-dependent hydrolysis of ester, thioester, amide, peptide and isopeptide bonds formed by the C-terminal Gly of ubiquitin (a 76-residue protein attached to proteins as an intracellular targeting signal).</text>
        <dbReference type="EC" id="3.4.19.12"/>
    </reaction>
</comment>
<dbReference type="InterPro" id="IPR006615">
    <property type="entry name" value="Pept_C19_DUSP"/>
</dbReference>
<dbReference type="Gene3D" id="3.90.70.10">
    <property type="entry name" value="Cysteine proteinases"/>
    <property type="match status" value="2"/>
</dbReference>
<dbReference type="PROSITE" id="PS00973">
    <property type="entry name" value="USP_2"/>
    <property type="match status" value="1"/>
</dbReference>
<evidence type="ECO:0000256" key="2">
    <source>
        <dbReference type="SAM" id="MobiDB-lite"/>
    </source>
</evidence>
<accession>A0AAV8ABQ5</accession>
<name>A0AAV8ABQ5_9EUKA</name>
<dbReference type="InterPro" id="IPR050185">
    <property type="entry name" value="Ub_carboxyl-term_hydrolase"/>
</dbReference>
<dbReference type="SUPFAM" id="SSF54001">
    <property type="entry name" value="Cysteine proteinases"/>
    <property type="match status" value="1"/>
</dbReference>
<dbReference type="InterPro" id="IPR001394">
    <property type="entry name" value="Peptidase_C19_UCH"/>
</dbReference>
<evidence type="ECO:0000259" key="3">
    <source>
        <dbReference type="PROSITE" id="PS50235"/>
    </source>
</evidence>
<dbReference type="Pfam" id="PF00443">
    <property type="entry name" value="UCH"/>
    <property type="match status" value="1"/>
</dbReference>
<sequence length="838" mass="99177">MKHKIFGIKEHGASNKKITNFFEKDTTQIEFQKQLEKEKEKEKKIQKHVKKQNQPQKQGLFQNRSALVPIKYEGLRNLGNTCYLNSSLQSLFACSALRSYLLTCDYDYETKLIKEDYLLELIKILKKIDQNPQSSQKISPKDFLVSVGSKNEILLSFRQQDASEFLLFLLDLLHETLKKKVKKDGLKEEKSSIVSDLFCGSLKNNFQCLCCETEIFTYENFILLPLPIPTDTQKNYNNNNNNNKNNKNKNDNNNNHNNNKNNTNKIASNVRKNKNKNKKRNEKKRKNENRNGNENGNENGNRKKNKGQDTNKNMNNNNDLTNSTPNKKKTGSISTDKISFFEINLHLFFTCLKIFFWIISTCLKIFKWIFVNPFLVFFQFISFLSKILSDDYFNNDHFIDFFKTEPKEPILLSDCFESFLTGNILENENEVYCSFCQKKTLTIQKFEFKHLPEYLIIHLKRFKYNLNKSSKIDRKIIFPISLDMSQYCNNNFQANENKNTNRNNHTNISEREREKEREKGKGKEKEKERGKGKEIQKEKGKGKEQEKDKTKEQEKEKEKTNHDQSSTYHLIAVIQHIGVSINSGHYIAYCKDHLNQWYKINDSVITKITEKKVLKKEAYLLIYQKNIPKSIHALQQQLKNHFIENLQFQKKNQEEKSQMFAIERLWLHMSLIISNPYQIPFHYLSCIHNNLTSNKKIYFKIDSSFDKFLSLNFKQYRSVPILKRCKKCIQVKEHLVQFQNEKNNCLIDFKESKNGHCSGYVVESKWIKKWLHFLQGGQPPGFINNSLLLEKDHLSLKKNLQIETDYYLFNQQIWSFFIKSFNSDFSIQIKYKKKKKFN</sequence>
<keyword evidence="1" id="KW-0788">Thiol protease</keyword>
<keyword evidence="1 5" id="KW-0378">Hydrolase</keyword>
<dbReference type="PROSITE" id="PS00972">
    <property type="entry name" value="USP_1"/>
    <property type="match status" value="1"/>
</dbReference>
<reference evidence="5" key="1">
    <citation type="submission" date="2022-08" db="EMBL/GenBank/DDBJ databases">
        <title>Novel sulphate-reducing endosymbionts in the free-living metamonad Anaeramoeba.</title>
        <authorList>
            <person name="Jerlstrom-Hultqvist J."/>
            <person name="Cepicka I."/>
            <person name="Gallot-Lavallee L."/>
            <person name="Salas-Leiva D."/>
            <person name="Curtis B.A."/>
            <person name="Zahonova K."/>
            <person name="Pipaliya S."/>
            <person name="Dacks J."/>
            <person name="Roger A.J."/>
        </authorList>
    </citation>
    <scope>NUCLEOTIDE SEQUENCE</scope>
    <source>
        <strain evidence="5">Busselton2</strain>
    </source>
</reference>
<feature type="compositionally biased region" description="Basic and acidic residues" evidence="2">
    <location>
        <begin position="508"/>
        <end position="562"/>
    </location>
</feature>
<protein>
    <recommendedName>
        <fullName evidence="1">Ubiquitin carboxyl-terminal hydrolase</fullName>
        <ecNumber evidence="1">3.4.19.12</ecNumber>
    </recommendedName>
</protein>
<dbReference type="InterPro" id="IPR038765">
    <property type="entry name" value="Papain-like_cys_pep_sf"/>
</dbReference>
<evidence type="ECO:0000313" key="5">
    <source>
        <dbReference type="EMBL" id="KAJ3451703.1"/>
    </source>
</evidence>
<comment type="similarity">
    <text evidence="1">Belongs to the peptidase C19 family.</text>
</comment>
<gene>
    <name evidence="5" type="ORF">M0812_03456</name>
</gene>
<comment type="caution">
    <text evidence="5">The sequence shown here is derived from an EMBL/GenBank/DDBJ whole genome shotgun (WGS) entry which is preliminary data.</text>
</comment>
<dbReference type="EC" id="3.4.19.12" evidence="1"/>
<feature type="compositionally biased region" description="Low complexity" evidence="2">
    <location>
        <begin position="495"/>
        <end position="507"/>
    </location>
</feature>
<dbReference type="SUPFAM" id="SSF143791">
    <property type="entry name" value="DUSP-like"/>
    <property type="match status" value="1"/>
</dbReference>
<dbReference type="Gene3D" id="3.30.2230.10">
    <property type="entry name" value="DUSP-like"/>
    <property type="match status" value="1"/>
</dbReference>
<organism evidence="5 6">
    <name type="scientific">Anaeramoeba flamelloides</name>
    <dbReference type="NCBI Taxonomy" id="1746091"/>
    <lineage>
        <taxon>Eukaryota</taxon>
        <taxon>Metamonada</taxon>
        <taxon>Anaeramoebidae</taxon>
        <taxon>Anaeramoeba</taxon>
    </lineage>
</organism>
<dbReference type="InterPro" id="IPR028889">
    <property type="entry name" value="USP"/>
</dbReference>
<dbReference type="InterPro" id="IPR035927">
    <property type="entry name" value="DUSP-like_sf"/>
</dbReference>
<feature type="domain" description="DUSP" evidence="4">
    <location>
        <begin position="734"/>
        <end position="834"/>
    </location>
</feature>
<keyword evidence="1" id="KW-0645">Protease</keyword>
<dbReference type="PANTHER" id="PTHR21646:SF10">
    <property type="entry name" value="UBIQUITIN CARBOXYL-TERMINAL HYDROLASE 14"/>
    <property type="match status" value="1"/>
</dbReference>
<dbReference type="EMBL" id="JANTQA010000008">
    <property type="protein sequence ID" value="KAJ3451703.1"/>
    <property type="molecule type" value="Genomic_DNA"/>
</dbReference>
<dbReference type="AlphaFoldDB" id="A0AAV8ABQ5"/>
<feature type="compositionally biased region" description="Low complexity" evidence="2">
    <location>
        <begin position="234"/>
        <end position="265"/>
    </location>
</feature>
<feature type="region of interest" description="Disordered" evidence="2">
    <location>
        <begin position="233"/>
        <end position="332"/>
    </location>
</feature>
<evidence type="ECO:0000313" key="6">
    <source>
        <dbReference type="Proteomes" id="UP001146793"/>
    </source>
</evidence>
<evidence type="ECO:0000259" key="4">
    <source>
        <dbReference type="PROSITE" id="PS51283"/>
    </source>
</evidence>
<dbReference type="InterPro" id="IPR018200">
    <property type="entry name" value="USP_CS"/>
</dbReference>
<dbReference type="Pfam" id="PF06337">
    <property type="entry name" value="DUSP"/>
    <property type="match status" value="1"/>
</dbReference>
<evidence type="ECO:0000256" key="1">
    <source>
        <dbReference type="RuleBase" id="RU366025"/>
    </source>
</evidence>
<feature type="compositionally biased region" description="Basic residues" evidence="2">
    <location>
        <begin position="271"/>
        <end position="287"/>
    </location>
</feature>
<feature type="compositionally biased region" description="Low complexity" evidence="2">
    <location>
        <begin position="290"/>
        <end position="299"/>
    </location>
</feature>
<dbReference type="Proteomes" id="UP001146793">
    <property type="component" value="Unassembled WGS sequence"/>
</dbReference>
<dbReference type="GO" id="GO:0016579">
    <property type="term" value="P:protein deubiquitination"/>
    <property type="evidence" value="ECO:0007669"/>
    <property type="project" value="InterPro"/>
</dbReference>
<dbReference type="PROSITE" id="PS50235">
    <property type="entry name" value="USP_3"/>
    <property type="match status" value="1"/>
</dbReference>
<feature type="region of interest" description="Disordered" evidence="2">
    <location>
        <begin position="493"/>
        <end position="564"/>
    </location>
</feature>
<dbReference type="GO" id="GO:0006508">
    <property type="term" value="P:proteolysis"/>
    <property type="evidence" value="ECO:0007669"/>
    <property type="project" value="UniProtKB-KW"/>
</dbReference>
<dbReference type="GO" id="GO:0004843">
    <property type="term" value="F:cysteine-type deubiquitinase activity"/>
    <property type="evidence" value="ECO:0007669"/>
    <property type="project" value="UniProtKB-UniRule"/>
</dbReference>
<feature type="domain" description="USP" evidence="3">
    <location>
        <begin position="73"/>
        <end position="626"/>
    </location>
</feature>
<feature type="compositionally biased region" description="Low complexity" evidence="2">
    <location>
        <begin position="308"/>
        <end position="325"/>
    </location>
</feature>